<name>A0A645CBH2_9ZZZZ</name>
<sequence>MPARVAGAGRVHAIESLENLRQMLGGDARPLIGHFDARKAVAAEGANGNARLRRRVTHGVVDDVHQRLP</sequence>
<gene>
    <name evidence="1" type="ORF">SDC9_121260</name>
</gene>
<protein>
    <submittedName>
        <fullName evidence="1">Uncharacterized protein</fullName>
    </submittedName>
</protein>
<organism evidence="1">
    <name type="scientific">bioreactor metagenome</name>
    <dbReference type="NCBI Taxonomy" id="1076179"/>
    <lineage>
        <taxon>unclassified sequences</taxon>
        <taxon>metagenomes</taxon>
        <taxon>ecological metagenomes</taxon>
    </lineage>
</organism>
<dbReference type="EMBL" id="VSSQ01025855">
    <property type="protein sequence ID" value="MPM74275.1"/>
    <property type="molecule type" value="Genomic_DNA"/>
</dbReference>
<dbReference type="AlphaFoldDB" id="A0A645CBH2"/>
<comment type="caution">
    <text evidence="1">The sequence shown here is derived from an EMBL/GenBank/DDBJ whole genome shotgun (WGS) entry which is preliminary data.</text>
</comment>
<evidence type="ECO:0000313" key="1">
    <source>
        <dbReference type="EMBL" id="MPM74275.1"/>
    </source>
</evidence>
<accession>A0A645CBH2</accession>
<proteinExistence type="predicted"/>
<reference evidence="1" key="1">
    <citation type="submission" date="2019-08" db="EMBL/GenBank/DDBJ databases">
        <authorList>
            <person name="Kucharzyk K."/>
            <person name="Murdoch R.W."/>
            <person name="Higgins S."/>
            <person name="Loffler F."/>
        </authorList>
    </citation>
    <scope>NUCLEOTIDE SEQUENCE</scope>
</reference>